<dbReference type="Proteomes" id="UP001321760">
    <property type="component" value="Unassembled WGS sequence"/>
</dbReference>
<comment type="caution">
    <text evidence="1">The sequence shown here is derived from an EMBL/GenBank/DDBJ whole genome shotgun (WGS) entry which is preliminary data.</text>
</comment>
<name>A0AAV9GRF1_9PEZI</name>
<dbReference type="EMBL" id="MU865929">
    <property type="protein sequence ID" value="KAK4451223.1"/>
    <property type="molecule type" value="Genomic_DNA"/>
</dbReference>
<reference evidence="1" key="2">
    <citation type="submission" date="2023-05" db="EMBL/GenBank/DDBJ databases">
        <authorList>
            <consortium name="Lawrence Berkeley National Laboratory"/>
            <person name="Steindorff A."/>
            <person name="Hensen N."/>
            <person name="Bonometti L."/>
            <person name="Westerberg I."/>
            <person name="Brannstrom I.O."/>
            <person name="Guillou S."/>
            <person name="Cros-Aarteil S."/>
            <person name="Calhoun S."/>
            <person name="Haridas S."/>
            <person name="Kuo A."/>
            <person name="Mondo S."/>
            <person name="Pangilinan J."/>
            <person name="Riley R."/>
            <person name="Labutti K."/>
            <person name="Andreopoulos B."/>
            <person name="Lipzen A."/>
            <person name="Chen C."/>
            <person name="Yanf M."/>
            <person name="Daum C."/>
            <person name="Ng V."/>
            <person name="Clum A."/>
            <person name="Ohm R."/>
            <person name="Martin F."/>
            <person name="Silar P."/>
            <person name="Natvig D."/>
            <person name="Lalanne C."/>
            <person name="Gautier V."/>
            <person name="Ament-Velasquez S.L."/>
            <person name="Kruys A."/>
            <person name="Hutchinson M.I."/>
            <person name="Powell A.J."/>
            <person name="Barry K."/>
            <person name="Miller A.N."/>
            <person name="Grigoriev I.V."/>
            <person name="Debuchy R."/>
            <person name="Gladieux P."/>
            <person name="Thoren M.H."/>
            <person name="Johannesson H."/>
        </authorList>
    </citation>
    <scope>NUCLEOTIDE SEQUENCE</scope>
    <source>
        <strain evidence="1">PSN243</strain>
    </source>
</reference>
<dbReference type="AlphaFoldDB" id="A0AAV9GRF1"/>
<evidence type="ECO:0000313" key="2">
    <source>
        <dbReference type="Proteomes" id="UP001321760"/>
    </source>
</evidence>
<keyword evidence="2" id="KW-1185">Reference proteome</keyword>
<evidence type="ECO:0000313" key="1">
    <source>
        <dbReference type="EMBL" id="KAK4451223.1"/>
    </source>
</evidence>
<accession>A0AAV9GRF1</accession>
<proteinExistence type="predicted"/>
<gene>
    <name evidence="1" type="ORF">QBC34DRAFT_458778</name>
</gene>
<organism evidence="1 2">
    <name type="scientific">Podospora aff. communis PSN243</name>
    <dbReference type="NCBI Taxonomy" id="3040156"/>
    <lineage>
        <taxon>Eukaryota</taxon>
        <taxon>Fungi</taxon>
        <taxon>Dikarya</taxon>
        <taxon>Ascomycota</taxon>
        <taxon>Pezizomycotina</taxon>
        <taxon>Sordariomycetes</taxon>
        <taxon>Sordariomycetidae</taxon>
        <taxon>Sordariales</taxon>
        <taxon>Podosporaceae</taxon>
        <taxon>Podospora</taxon>
    </lineage>
</organism>
<evidence type="ECO:0008006" key="3">
    <source>
        <dbReference type="Google" id="ProtNLM"/>
    </source>
</evidence>
<reference evidence="1" key="1">
    <citation type="journal article" date="2023" name="Mol. Phylogenet. Evol.">
        <title>Genome-scale phylogeny and comparative genomics of the fungal order Sordariales.</title>
        <authorList>
            <person name="Hensen N."/>
            <person name="Bonometti L."/>
            <person name="Westerberg I."/>
            <person name="Brannstrom I.O."/>
            <person name="Guillou S."/>
            <person name="Cros-Aarteil S."/>
            <person name="Calhoun S."/>
            <person name="Haridas S."/>
            <person name="Kuo A."/>
            <person name="Mondo S."/>
            <person name="Pangilinan J."/>
            <person name="Riley R."/>
            <person name="LaButti K."/>
            <person name="Andreopoulos B."/>
            <person name="Lipzen A."/>
            <person name="Chen C."/>
            <person name="Yan M."/>
            <person name="Daum C."/>
            <person name="Ng V."/>
            <person name="Clum A."/>
            <person name="Steindorff A."/>
            <person name="Ohm R.A."/>
            <person name="Martin F."/>
            <person name="Silar P."/>
            <person name="Natvig D.O."/>
            <person name="Lalanne C."/>
            <person name="Gautier V."/>
            <person name="Ament-Velasquez S.L."/>
            <person name="Kruys A."/>
            <person name="Hutchinson M.I."/>
            <person name="Powell A.J."/>
            <person name="Barry K."/>
            <person name="Miller A.N."/>
            <person name="Grigoriev I.V."/>
            <person name="Debuchy R."/>
            <person name="Gladieux P."/>
            <person name="Hiltunen Thoren M."/>
            <person name="Johannesson H."/>
        </authorList>
    </citation>
    <scope>NUCLEOTIDE SEQUENCE</scope>
    <source>
        <strain evidence="1">PSN243</strain>
    </source>
</reference>
<protein>
    <recommendedName>
        <fullName evidence="3">Apple domain-containing protein</fullName>
    </recommendedName>
</protein>
<sequence>MKLSLAAILGGFSTAKAQNQSLATWFSTSTAPLNSVSTWRVVHHGSTPVTPIPTSSPLPVYERVTIHEPTRSRNINITTTLYSTQATYPVKTEVETVYQTSFGFYTVTANGTGTAGVWATPTIATITVTPIICANNATSPRTTVTHYTGEYTPFPGQYLTATRTSFPTAVTSYSKVISHVHIFTYTGITSTYTTTVPTTAYSTTTTTTTLATTLLPYPFPPFILPLPTHFSTTTTTTTYLPRISYTALPKTAPCPATTTPTITQDIRCAPTNLISARDGRGITVASSPNTWGIFLVSRYGEDVMDAAGKDASVCCQVCVDNGREGCLGSEWKAEGGGKCWLWFWCDIAAGGGEGGGDGGSGDGNGGNGSGDGRCGGGEDGGLVYFGGGEVWEGQGSFVQGGCRGLRYGGVRGG</sequence>